<dbReference type="GO" id="GO:0071949">
    <property type="term" value="F:FAD binding"/>
    <property type="evidence" value="ECO:0007669"/>
    <property type="project" value="InterPro"/>
</dbReference>
<dbReference type="GO" id="GO:0004497">
    <property type="term" value="F:monooxygenase activity"/>
    <property type="evidence" value="ECO:0007669"/>
    <property type="project" value="UniProtKB-KW"/>
</dbReference>
<dbReference type="InterPro" id="IPR036188">
    <property type="entry name" value="FAD/NAD-bd_sf"/>
</dbReference>
<evidence type="ECO:0000313" key="8">
    <source>
        <dbReference type="Proteomes" id="UP000799772"/>
    </source>
</evidence>
<evidence type="ECO:0000256" key="2">
    <source>
        <dbReference type="ARBA" id="ARBA00022630"/>
    </source>
</evidence>
<evidence type="ECO:0000313" key="7">
    <source>
        <dbReference type="EMBL" id="KAF2105103.1"/>
    </source>
</evidence>
<feature type="domain" description="FAD-binding" evidence="6">
    <location>
        <begin position="2"/>
        <end position="365"/>
    </location>
</feature>
<dbReference type="Pfam" id="PF01494">
    <property type="entry name" value="FAD_binding_3"/>
    <property type="match status" value="1"/>
</dbReference>
<dbReference type="SUPFAM" id="SSF51905">
    <property type="entry name" value="FAD/NAD(P)-binding domain"/>
    <property type="match status" value="1"/>
</dbReference>
<comment type="similarity">
    <text evidence="1">Belongs to the paxM FAD-dependent monooxygenase family.</text>
</comment>
<keyword evidence="5" id="KW-0503">Monooxygenase</keyword>
<keyword evidence="8" id="KW-1185">Reference proteome</keyword>
<dbReference type="PRINTS" id="PR00420">
    <property type="entry name" value="RNGMNOXGNASE"/>
</dbReference>
<dbReference type="Gene3D" id="3.50.50.60">
    <property type="entry name" value="FAD/NAD(P)-binding domain"/>
    <property type="match status" value="1"/>
</dbReference>
<dbReference type="InterPro" id="IPR050493">
    <property type="entry name" value="FAD-dep_Monooxygenase_BioMet"/>
</dbReference>
<dbReference type="InterPro" id="IPR002938">
    <property type="entry name" value="FAD-bd"/>
</dbReference>
<dbReference type="PANTHER" id="PTHR13789">
    <property type="entry name" value="MONOOXYGENASE"/>
    <property type="match status" value="1"/>
</dbReference>
<organism evidence="7 8">
    <name type="scientific">Rhizodiscina lignyota</name>
    <dbReference type="NCBI Taxonomy" id="1504668"/>
    <lineage>
        <taxon>Eukaryota</taxon>
        <taxon>Fungi</taxon>
        <taxon>Dikarya</taxon>
        <taxon>Ascomycota</taxon>
        <taxon>Pezizomycotina</taxon>
        <taxon>Dothideomycetes</taxon>
        <taxon>Pleosporomycetidae</taxon>
        <taxon>Aulographales</taxon>
        <taxon>Rhizodiscinaceae</taxon>
        <taxon>Rhizodiscina</taxon>
    </lineage>
</organism>
<sequence length="428" mass="47710">MVQVVIIGGGFAGPVLALSLKKHKISSAIYEVRSKDWEHGGNIALAPNALRVMDSIGLYDEIRSSGFNYQELAFTSGNGHTLGKFLNGSIKEYHYPALRIHRTIVREALRKKVEEVGIPMYYEKKCTKVVGEDDNSATVEFADGEKVTADFVVGADGIHSHVRQFIHPCEPEFSGLMGIMAQVDASELRDIDHGLQLPAMLFGEKGSFAIMPSSFDGKEIGYFATIEQQDRGRDGWAKLETDKDEMAQLLADRFTYNGSTWPEMVRALCEKTPKDTLTSWPFYSVPHMEKFSSPKARVIVIGDSAHAIPPTGGQGAAMALEDASTLAYTLAHSYFPDFQRQYLPQLLEAWEKHRMPRLHQVVDFTTKNGNLRKSSPHYLEQAAKEWVLWTALKMSGETGGAQWMYSYSAEDVKKNIGETGLKTVTTWT</sequence>
<comment type="caution">
    <text evidence="7">The sequence shown here is derived from an EMBL/GenBank/DDBJ whole genome shotgun (WGS) entry which is preliminary data.</text>
</comment>
<gene>
    <name evidence="7" type="ORF">NA57DRAFT_30933</name>
</gene>
<reference evidence="7" key="1">
    <citation type="journal article" date="2020" name="Stud. Mycol.">
        <title>101 Dothideomycetes genomes: a test case for predicting lifestyles and emergence of pathogens.</title>
        <authorList>
            <person name="Haridas S."/>
            <person name="Albert R."/>
            <person name="Binder M."/>
            <person name="Bloem J."/>
            <person name="Labutti K."/>
            <person name="Salamov A."/>
            <person name="Andreopoulos B."/>
            <person name="Baker S."/>
            <person name="Barry K."/>
            <person name="Bills G."/>
            <person name="Bluhm B."/>
            <person name="Cannon C."/>
            <person name="Castanera R."/>
            <person name="Culley D."/>
            <person name="Daum C."/>
            <person name="Ezra D."/>
            <person name="Gonzalez J."/>
            <person name="Henrissat B."/>
            <person name="Kuo A."/>
            <person name="Liang C."/>
            <person name="Lipzen A."/>
            <person name="Lutzoni F."/>
            <person name="Magnuson J."/>
            <person name="Mondo S."/>
            <person name="Nolan M."/>
            <person name="Ohm R."/>
            <person name="Pangilinan J."/>
            <person name="Park H.-J."/>
            <person name="Ramirez L."/>
            <person name="Alfaro M."/>
            <person name="Sun H."/>
            <person name="Tritt A."/>
            <person name="Yoshinaga Y."/>
            <person name="Zwiers L.-H."/>
            <person name="Turgeon B."/>
            <person name="Goodwin S."/>
            <person name="Spatafora J."/>
            <person name="Crous P."/>
            <person name="Grigoriev I."/>
        </authorList>
    </citation>
    <scope>NUCLEOTIDE SEQUENCE</scope>
    <source>
        <strain evidence="7">CBS 133067</strain>
    </source>
</reference>
<evidence type="ECO:0000256" key="1">
    <source>
        <dbReference type="ARBA" id="ARBA00007992"/>
    </source>
</evidence>
<accession>A0A9P4MBG4</accession>
<evidence type="ECO:0000256" key="5">
    <source>
        <dbReference type="ARBA" id="ARBA00023033"/>
    </source>
</evidence>
<dbReference type="OrthoDB" id="16820at2759"/>
<evidence type="ECO:0000256" key="4">
    <source>
        <dbReference type="ARBA" id="ARBA00023002"/>
    </source>
</evidence>
<keyword evidence="3" id="KW-0274">FAD</keyword>
<dbReference type="PANTHER" id="PTHR13789:SF309">
    <property type="entry name" value="PUTATIVE (AFU_ORTHOLOGUE AFUA_6G14510)-RELATED"/>
    <property type="match status" value="1"/>
</dbReference>
<name>A0A9P4MBG4_9PEZI</name>
<dbReference type="Proteomes" id="UP000799772">
    <property type="component" value="Unassembled WGS sequence"/>
</dbReference>
<proteinExistence type="inferred from homology"/>
<protein>
    <submittedName>
        <fullName evidence="7">Salicylate hydroxylase</fullName>
    </submittedName>
</protein>
<evidence type="ECO:0000256" key="3">
    <source>
        <dbReference type="ARBA" id="ARBA00022827"/>
    </source>
</evidence>
<dbReference type="EMBL" id="ML978121">
    <property type="protein sequence ID" value="KAF2105103.1"/>
    <property type="molecule type" value="Genomic_DNA"/>
</dbReference>
<keyword evidence="2" id="KW-0285">Flavoprotein</keyword>
<keyword evidence="4" id="KW-0560">Oxidoreductase</keyword>
<evidence type="ECO:0000259" key="6">
    <source>
        <dbReference type="Pfam" id="PF01494"/>
    </source>
</evidence>
<dbReference type="AlphaFoldDB" id="A0A9P4MBG4"/>